<dbReference type="EMBL" id="KV878176">
    <property type="protein sequence ID" value="OJI90745.1"/>
    <property type="molecule type" value="Genomic_DNA"/>
</dbReference>
<reference evidence="2" key="1">
    <citation type="journal article" date="2017" name="Genome Biol.">
        <title>Comparative genomics reveals high biological diversity and specific adaptations in the industrially and medically important fungal genus Aspergillus.</title>
        <authorList>
            <person name="de Vries R.P."/>
            <person name="Riley R."/>
            <person name="Wiebenga A."/>
            <person name="Aguilar-Osorio G."/>
            <person name="Amillis S."/>
            <person name="Uchima C.A."/>
            <person name="Anderluh G."/>
            <person name="Asadollahi M."/>
            <person name="Askin M."/>
            <person name="Barry K."/>
            <person name="Battaglia E."/>
            <person name="Bayram O."/>
            <person name="Benocci T."/>
            <person name="Braus-Stromeyer S.A."/>
            <person name="Caldana C."/>
            <person name="Canovas D."/>
            <person name="Cerqueira G.C."/>
            <person name="Chen F."/>
            <person name="Chen W."/>
            <person name="Choi C."/>
            <person name="Clum A."/>
            <person name="Dos Santos R.A."/>
            <person name="Damasio A.R."/>
            <person name="Diallinas G."/>
            <person name="Emri T."/>
            <person name="Fekete E."/>
            <person name="Flipphi M."/>
            <person name="Freyberg S."/>
            <person name="Gallo A."/>
            <person name="Gournas C."/>
            <person name="Habgood R."/>
            <person name="Hainaut M."/>
            <person name="Harispe M.L."/>
            <person name="Henrissat B."/>
            <person name="Hilden K.S."/>
            <person name="Hope R."/>
            <person name="Hossain A."/>
            <person name="Karabika E."/>
            <person name="Karaffa L."/>
            <person name="Karanyi Z."/>
            <person name="Krasevec N."/>
            <person name="Kuo A."/>
            <person name="Kusch H."/>
            <person name="LaButti K."/>
            <person name="Lagendijk E.L."/>
            <person name="Lapidus A."/>
            <person name="Levasseur A."/>
            <person name="Lindquist E."/>
            <person name="Lipzen A."/>
            <person name="Logrieco A.F."/>
            <person name="MacCabe A."/>
            <person name="Maekelae M.R."/>
            <person name="Malavazi I."/>
            <person name="Melin P."/>
            <person name="Meyer V."/>
            <person name="Mielnichuk N."/>
            <person name="Miskei M."/>
            <person name="Molnar A.P."/>
            <person name="Mule G."/>
            <person name="Ngan C.Y."/>
            <person name="Orejas M."/>
            <person name="Orosz E."/>
            <person name="Ouedraogo J.P."/>
            <person name="Overkamp K.M."/>
            <person name="Park H.-S."/>
            <person name="Perrone G."/>
            <person name="Piumi F."/>
            <person name="Punt P.J."/>
            <person name="Ram A.F."/>
            <person name="Ramon A."/>
            <person name="Rauscher S."/>
            <person name="Record E."/>
            <person name="Riano-Pachon D.M."/>
            <person name="Robert V."/>
            <person name="Roehrig J."/>
            <person name="Ruller R."/>
            <person name="Salamov A."/>
            <person name="Salih N.S."/>
            <person name="Samson R.A."/>
            <person name="Sandor E."/>
            <person name="Sanguinetti M."/>
            <person name="Schuetze T."/>
            <person name="Sepcic K."/>
            <person name="Shelest E."/>
            <person name="Sherlock G."/>
            <person name="Sophianopoulou V."/>
            <person name="Squina F.M."/>
            <person name="Sun H."/>
            <person name="Susca A."/>
            <person name="Todd R.B."/>
            <person name="Tsang A."/>
            <person name="Unkles S.E."/>
            <person name="van de Wiele N."/>
            <person name="van Rossen-Uffink D."/>
            <person name="Oliveira J.V."/>
            <person name="Vesth T.C."/>
            <person name="Visser J."/>
            <person name="Yu J.-H."/>
            <person name="Zhou M."/>
            <person name="Andersen M.R."/>
            <person name="Archer D.B."/>
            <person name="Baker S.E."/>
            <person name="Benoit I."/>
            <person name="Brakhage A.A."/>
            <person name="Braus G.H."/>
            <person name="Fischer R."/>
            <person name="Frisvad J.C."/>
            <person name="Goldman G.H."/>
            <person name="Houbraken J."/>
            <person name="Oakley B."/>
            <person name="Pocsi I."/>
            <person name="Scazzocchio C."/>
            <person name="Seiboth B."/>
            <person name="vanKuyk P.A."/>
            <person name="Wortman J."/>
            <person name="Dyer P.S."/>
            <person name="Grigoriev I.V."/>
        </authorList>
    </citation>
    <scope>NUCLEOTIDE SEQUENCE [LARGE SCALE GENOMIC DNA]</scope>
    <source>
        <strain evidence="2">CBS 134.48</strain>
    </source>
</reference>
<dbReference type="Proteomes" id="UP000184304">
    <property type="component" value="Unassembled WGS sequence"/>
</dbReference>
<name>A0A1L9NN91_ASPTC</name>
<dbReference type="VEuPathDB" id="FungiDB:ASPTUDRAFT_264663"/>
<sequence length="86" mass="9750">MALIFTFCLCDRTGHSIIHGRTSAGYWMKLPVKNMLEAFVGNCGAVLARTGMIRFSRMPDLPRTFVPRTCIIVELRSLLSEERTLM</sequence>
<organism evidence="1 2">
    <name type="scientific">Aspergillus tubingensis (strain CBS 134.48)</name>
    <dbReference type="NCBI Taxonomy" id="767770"/>
    <lineage>
        <taxon>Eukaryota</taxon>
        <taxon>Fungi</taxon>
        <taxon>Dikarya</taxon>
        <taxon>Ascomycota</taxon>
        <taxon>Pezizomycotina</taxon>
        <taxon>Eurotiomycetes</taxon>
        <taxon>Eurotiomycetidae</taxon>
        <taxon>Eurotiales</taxon>
        <taxon>Aspergillaceae</taxon>
        <taxon>Aspergillus</taxon>
        <taxon>Aspergillus subgen. Circumdati</taxon>
    </lineage>
</organism>
<protein>
    <submittedName>
        <fullName evidence="1">Uncharacterized protein</fullName>
    </submittedName>
</protein>
<proteinExistence type="predicted"/>
<accession>A0A1L9NN91</accession>
<evidence type="ECO:0000313" key="1">
    <source>
        <dbReference type="EMBL" id="OJI90745.1"/>
    </source>
</evidence>
<keyword evidence="2" id="KW-1185">Reference proteome</keyword>
<gene>
    <name evidence="1" type="ORF">ASPTUDRAFT_264663</name>
</gene>
<evidence type="ECO:0000313" key="2">
    <source>
        <dbReference type="Proteomes" id="UP000184304"/>
    </source>
</evidence>
<dbReference type="AlphaFoldDB" id="A0A1L9NN91"/>